<keyword evidence="1" id="KW-0175">Coiled coil</keyword>
<dbReference type="OrthoDB" id="343070at2759"/>
<name>A0A9W8JIK7_9AGAR</name>
<feature type="non-terminal residue" evidence="2">
    <location>
        <position position="473"/>
    </location>
</feature>
<feature type="coiled-coil region" evidence="1">
    <location>
        <begin position="151"/>
        <end position="178"/>
    </location>
</feature>
<evidence type="ECO:0000256" key="1">
    <source>
        <dbReference type="SAM" id="Coils"/>
    </source>
</evidence>
<reference evidence="2" key="1">
    <citation type="submission" date="2022-06" db="EMBL/GenBank/DDBJ databases">
        <title>Genome Sequence of Candolleomyces eurysporus.</title>
        <authorList>
            <person name="Buettner E."/>
        </authorList>
    </citation>
    <scope>NUCLEOTIDE SEQUENCE</scope>
    <source>
        <strain evidence="2">VTCC 930004</strain>
    </source>
</reference>
<dbReference type="AlphaFoldDB" id="A0A9W8JIK7"/>
<keyword evidence="3" id="KW-1185">Reference proteome</keyword>
<evidence type="ECO:0000313" key="2">
    <source>
        <dbReference type="EMBL" id="KAJ2934318.1"/>
    </source>
</evidence>
<feature type="coiled-coil region" evidence="1">
    <location>
        <begin position="46"/>
        <end position="122"/>
    </location>
</feature>
<proteinExistence type="predicted"/>
<accession>A0A9W8JIK7</accession>
<feature type="coiled-coil region" evidence="1">
    <location>
        <begin position="353"/>
        <end position="380"/>
    </location>
</feature>
<dbReference type="EMBL" id="JANBPK010000720">
    <property type="protein sequence ID" value="KAJ2934318.1"/>
    <property type="molecule type" value="Genomic_DNA"/>
</dbReference>
<comment type="caution">
    <text evidence="2">The sequence shown here is derived from an EMBL/GenBank/DDBJ whole genome shotgun (WGS) entry which is preliminary data.</text>
</comment>
<protein>
    <submittedName>
        <fullName evidence="2">Uncharacterized protein</fullName>
    </submittedName>
</protein>
<feature type="coiled-coil region" evidence="1">
    <location>
        <begin position="228"/>
        <end position="262"/>
    </location>
</feature>
<organism evidence="2 3">
    <name type="scientific">Candolleomyces eurysporus</name>
    <dbReference type="NCBI Taxonomy" id="2828524"/>
    <lineage>
        <taxon>Eukaryota</taxon>
        <taxon>Fungi</taxon>
        <taxon>Dikarya</taxon>
        <taxon>Basidiomycota</taxon>
        <taxon>Agaricomycotina</taxon>
        <taxon>Agaricomycetes</taxon>
        <taxon>Agaricomycetidae</taxon>
        <taxon>Agaricales</taxon>
        <taxon>Agaricineae</taxon>
        <taxon>Psathyrellaceae</taxon>
        <taxon>Candolleomyces</taxon>
    </lineage>
</organism>
<gene>
    <name evidence="2" type="ORF">H1R20_g2792</name>
</gene>
<sequence>MATVFHALWKTREMAAQHGAEIEMLEGQKTALESMVAELRPTLESNRVLTEENQKCRSNLSSKRNEIDTLSKELREARETVAQHHATITSLEQRKTELESEAAELTDRNRVLTEETKKYEIDLLSKQKFVDTLSKELSKTRETVAQDHVTIISLKQRKMELEAEAAELTDRSRVLTEKAEKYGIDLLFKQKFVDALSQELSNATEKAVQDCATIIDLKQWKTELGLEVANLTERNRVLGEQNEKHEAELTSREEDMNMLSEDLSKARGLVAQHEATITSLTQRNQVLESVVFEAKLLATNDRSRGLTEGLNEQYKISLISMQRDVETLTMNLSMQDATITNLSKQEEELKFALDLKNLEINDLKQKLTQSEGELKEKTEEVADWRDFCKLPGRPESVHLIRIRRDASASEKPSLRSILAGKDHEIEKLVDKLSQCHSQLALCGCNRVSPLLLPKQAEQELPASNAREVQTTIF</sequence>
<dbReference type="Proteomes" id="UP001140091">
    <property type="component" value="Unassembled WGS sequence"/>
</dbReference>
<evidence type="ECO:0000313" key="3">
    <source>
        <dbReference type="Proteomes" id="UP001140091"/>
    </source>
</evidence>